<dbReference type="OrthoDB" id="441771at2759"/>
<evidence type="ECO:0000256" key="3">
    <source>
        <dbReference type="ARBA" id="ARBA00022517"/>
    </source>
</evidence>
<dbReference type="EMBL" id="CCKQ01017349">
    <property type="protein sequence ID" value="CDW89226.1"/>
    <property type="molecule type" value="Genomic_DNA"/>
</dbReference>
<feature type="region of interest" description="Disordered" evidence="7">
    <location>
        <begin position="1"/>
        <end position="46"/>
    </location>
</feature>
<accession>A0A078B4M7</accession>
<dbReference type="Pfam" id="PF04147">
    <property type="entry name" value="Nop14"/>
    <property type="match status" value="1"/>
</dbReference>
<evidence type="ECO:0000256" key="4">
    <source>
        <dbReference type="ARBA" id="ARBA00022552"/>
    </source>
</evidence>
<sequence length="409" mass="48038">MGRATRTMTRQSKSQRTFKKFQSRQEESDRNPSSAQMVSNKQPDLKLVQLTDEQERNNKLKFVYELPKTLKELKQLLKDHSEDEQKIVVQRIREYHNPDANPDKSEQFKLFTMNLLRYYVKYNSSQVILNHLRELCYQDGTIFASYLKNKLIKIIEGVQQIKETHSDDVTENILEQVIETQRAFNEVLQCPENSKLLDALEQTVANIYCISEYFMPQNIESLFLIAENDIKITSQLQKKFNPGVIQIMLKLAVFLGKQEAKAGLANKYKSLYESLISIIRDCQASQIMIKEINKAISSSKLLRKSFKIESLDHKQLSYLQLTNKKLKPLPSYAPLIEEDFLLFKDFKMKKPLDEKTMKKKMKKTQNDALRELRKDTTQIQIQREKEMQYKRDQFRKTVVKAGSIKEDLN</sequence>
<feature type="compositionally biased region" description="Polar residues" evidence="7">
    <location>
        <begin position="1"/>
        <end position="15"/>
    </location>
</feature>
<comment type="function">
    <text evidence="6">Involved in nucleolar processing of pre-18S ribosomal RNA. Has a role in the nuclear export of 40S pre-ribosomal subunit to the cytoplasm.</text>
</comment>
<name>A0A078B4M7_STYLE</name>
<evidence type="ECO:0000256" key="1">
    <source>
        <dbReference type="ARBA" id="ARBA00004604"/>
    </source>
</evidence>
<evidence type="ECO:0000313" key="9">
    <source>
        <dbReference type="Proteomes" id="UP000039865"/>
    </source>
</evidence>
<dbReference type="InParanoid" id="A0A078B4M7"/>
<dbReference type="PANTHER" id="PTHR23183">
    <property type="entry name" value="NOP14"/>
    <property type="match status" value="1"/>
</dbReference>
<keyword evidence="4" id="KW-0698">rRNA processing</keyword>
<dbReference type="Proteomes" id="UP000039865">
    <property type="component" value="Unassembled WGS sequence"/>
</dbReference>
<dbReference type="GO" id="GO:0030692">
    <property type="term" value="C:Noc4p-Nop14p complex"/>
    <property type="evidence" value="ECO:0007669"/>
    <property type="project" value="TreeGrafter"/>
</dbReference>
<keyword evidence="9" id="KW-1185">Reference proteome</keyword>
<organism evidence="8 9">
    <name type="scientific">Stylonychia lemnae</name>
    <name type="common">Ciliate</name>
    <dbReference type="NCBI Taxonomy" id="5949"/>
    <lineage>
        <taxon>Eukaryota</taxon>
        <taxon>Sar</taxon>
        <taxon>Alveolata</taxon>
        <taxon>Ciliophora</taxon>
        <taxon>Intramacronucleata</taxon>
        <taxon>Spirotrichea</taxon>
        <taxon>Stichotrichia</taxon>
        <taxon>Sporadotrichida</taxon>
        <taxon>Oxytrichidae</taxon>
        <taxon>Stylonychinae</taxon>
        <taxon>Stylonychia</taxon>
    </lineage>
</organism>
<comment type="subcellular location">
    <subcellularLocation>
        <location evidence="1">Nucleus</location>
        <location evidence="1">Nucleolus</location>
    </subcellularLocation>
</comment>
<proteinExistence type="inferred from homology"/>
<dbReference type="AlphaFoldDB" id="A0A078B4M7"/>
<protein>
    <submittedName>
        <fullName evidence="8">Nucleolar protein 14-like isoform x1</fullName>
    </submittedName>
</protein>
<dbReference type="GO" id="GO:0032040">
    <property type="term" value="C:small-subunit processome"/>
    <property type="evidence" value="ECO:0007669"/>
    <property type="project" value="InterPro"/>
</dbReference>
<evidence type="ECO:0000256" key="6">
    <source>
        <dbReference type="ARBA" id="ARBA00024695"/>
    </source>
</evidence>
<keyword evidence="5" id="KW-0539">Nucleus</keyword>
<evidence type="ECO:0000256" key="5">
    <source>
        <dbReference type="ARBA" id="ARBA00023242"/>
    </source>
</evidence>
<dbReference type="PANTHER" id="PTHR23183:SF0">
    <property type="entry name" value="NUCLEOLAR PROTEIN 14"/>
    <property type="match status" value="1"/>
</dbReference>
<dbReference type="GO" id="GO:0030490">
    <property type="term" value="P:maturation of SSU-rRNA"/>
    <property type="evidence" value="ECO:0007669"/>
    <property type="project" value="TreeGrafter"/>
</dbReference>
<gene>
    <name evidence="8" type="primary">Contig900.g978</name>
    <name evidence="8" type="ORF">STYLEM_18357</name>
</gene>
<evidence type="ECO:0000256" key="7">
    <source>
        <dbReference type="SAM" id="MobiDB-lite"/>
    </source>
</evidence>
<keyword evidence="3" id="KW-0690">Ribosome biogenesis</keyword>
<dbReference type="InterPro" id="IPR007276">
    <property type="entry name" value="Nop14"/>
</dbReference>
<evidence type="ECO:0000313" key="8">
    <source>
        <dbReference type="EMBL" id="CDW89226.1"/>
    </source>
</evidence>
<feature type="compositionally biased region" description="Polar residues" evidence="7">
    <location>
        <begin position="31"/>
        <end position="42"/>
    </location>
</feature>
<comment type="similarity">
    <text evidence="2">Belongs to the NOP14 family.</text>
</comment>
<reference evidence="8 9" key="1">
    <citation type="submission" date="2014-06" db="EMBL/GenBank/DDBJ databases">
        <authorList>
            <person name="Swart Estienne"/>
        </authorList>
    </citation>
    <scope>NUCLEOTIDE SEQUENCE [LARGE SCALE GENOMIC DNA]</scope>
    <source>
        <strain evidence="8 9">130c</strain>
    </source>
</reference>
<evidence type="ECO:0000256" key="2">
    <source>
        <dbReference type="ARBA" id="ARBA00007466"/>
    </source>
</evidence>